<evidence type="ECO:0000256" key="5">
    <source>
        <dbReference type="SAM" id="MobiDB-lite"/>
    </source>
</evidence>
<keyword evidence="3 6" id="KW-1133">Transmembrane helix</keyword>
<evidence type="ECO:0000256" key="1">
    <source>
        <dbReference type="ARBA" id="ARBA00004141"/>
    </source>
</evidence>
<comment type="caution">
    <text evidence="8">The sequence shown here is derived from an EMBL/GenBank/DDBJ whole genome shotgun (WGS) entry which is preliminary data.</text>
</comment>
<feature type="transmembrane region" description="Helical" evidence="6">
    <location>
        <begin position="52"/>
        <end position="72"/>
    </location>
</feature>
<comment type="subcellular location">
    <subcellularLocation>
        <location evidence="1">Membrane</location>
        <topology evidence="1">Multi-pass membrane protein</topology>
    </subcellularLocation>
</comment>
<keyword evidence="8" id="KW-0436">Ligase</keyword>
<dbReference type="PANTHER" id="PTHR37422:SF13">
    <property type="entry name" value="LIPOPOLYSACCHARIDE BIOSYNTHESIS PROTEIN PA4999-RELATED"/>
    <property type="match status" value="1"/>
</dbReference>
<feature type="transmembrane region" description="Helical" evidence="6">
    <location>
        <begin position="228"/>
        <end position="246"/>
    </location>
</feature>
<sequence length="652" mass="68028">MTPATLERSRSADVDQPRAALPSSAAATLLLAGMVAVEFSGASGVLEGRVPVSPFLALLALGLLVVVGRCLVQRVAVPWATVGAVSTYVLATALSSQLADLDGVAFLRTGVEPDWGSAAVLGVLKELVFVVVVCLLASGLRRWWLVAAAMVLPMAAICLLGALNEWVLGNTATFGGFETVTTAEGVGVVTKRHAGPLPDANFWGRFLVLGLPFALALVQECLQRGRRLLALVPLGCLGALLVGVYLTGSRGTMLAALVGAGLYLLLCGLDRRVLAAGAVVVVPLLLVLPGVGSRLLSMLGVAESGQLAAVDGSVRERIATQTVATKMIQDNPLTGVGPGGYFARFPDYASATDLHLERIVAPHNLYLGLWAEIGLVGLLAFLSILAVALWQAGWVLRALPSLPSADAARLRPYAAACVAGLLAWCAASVFLHLTYARIVYLVVALAAALATQARARGAHRVPRPPRHRTPAYAVPLAAAGAALAALVVTSLPQPAHAHVVGYLEPQSSSAYLLSLRTREVTAPTYAVLTSVASGRTVDAQGDPASGLVSVSAEAETPEQADRLARDATAAGDAAVRRAGLDTLFRTRWGTVTTWRETPGRSEVAAAMTIGAVLGAALAHARTILAAVRPRRRPDHPDHPQRPRHPHRPTEQP</sequence>
<dbReference type="Proteomes" id="UP001521931">
    <property type="component" value="Unassembled WGS sequence"/>
</dbReference>
<evidence type="ECO:0000256" key="6">
    <source>
        <dbReference type="SAM" id="Phobius"/>
    </source>
</evidence>
<dbReference type="EMBL" id="JAKRCV010000081">
    <property type="protein sequence ID" value="MCG7323517.1"/>
    <property type="molecule type" value="Genomic_DNA"/>
</dbReference>
<evidence type="ECO:0000256" key="4">
    <source>
        <dbReference type="ARBA" id="ARBA00023136"/>
    </source>
</evidence>
<dbReference type="PANTHER" id="PTHR37422">
    <property type="entry name" value="TEICHURONIC ACID BIOSYNTHESIS PROTEIN TUAE"/>
    <property type="match status" value="1"/>
</dbReference>
<dbReference type="Pfam" id="PF04932">
    <property type="entry name" value="Wzy_C"/>
    <property type="match status" value="1"/>
</dbReference>
<feature type="transmembrane region" description="Helical" evidence="6">
    <location>
        <begin position="413"/>
        <end position="432"/>
    </location>
</feature>
<evidence type="ECO:0000256" key="3">
    <source>
        <dbReference type="ARBA" id="ARBA00022989"/>
    </source>
</evidence>
<keyword evidence="9" id="KW-1185">Reference proteome</keyword>
<protein>
    <submittedName>
        <fullName evidence="8">O-antigen ligase family protein</fullName>
    </submittedName>
</protein>
<feature type="transmembrane region" description="Helical" evidence="6">
    <location>
        <begin position="438"/>
        <end position="457"/>
    </location>
</feature>
<feature type="transmembrane region" description="Helical" evidence="6">
    <location>
        <begin position="79"/>
        <end position="98"/>
    </location>
</feature>
<evidence type="ECO:0000256" key="2">
    <source>
        <dbReference type="ARBA" id="ARBA00022692"/>
    </source>
</evidence>
<organism evidence="8 9">
    <name type="scientific">Arsenicicoccus bolidensis</name>
    <dbReference type="NCBI Taxonomy" id="229480"/>
    <lineage>
        <taxon>Bacteria</taxon>
        <taxon>Bacillati</taxon>
        <taxon>Actinomycetota</taxon>
        <taxon>Actinomycetes</taxon>
        <taxon>Micrococcales</taxon>
        <taxon>Intrasporangiaceae</taxon>
        <taxon>Arsenicicoccus</taxon>
    </lineage>
</organism>
<feature type="domain" description="O-antigen ligase-related" evidence="7">
    <location>
        <begin position="239"/>
        <end position="382"/>
    </location>
</feature>
<feature type="transmembrane region" description="Helical" evidence="6">
    <location>
        <begin position="469"/>
        <end position="488"/>
    </location>
</feature>
<dbReference type="GO" id="GO:0016874">
    <property type="term" value="F:ligase activity"/>
    <property type="evidence" value="ECO:0007669"/>
    <property type="project" value="UniProtKB-KW"/>
</dbReference>
<feature type="transmembrane region" description="Helical" evidence="6">
    <location>
        <begin position="274"/>
        <end position="292"/>
    </location>
</feature>
<feature type="transmembrane region" description="Helical" evidence="6">
    <location>
        <begin position="603"/>
        <end position="624"/>
    </location>
</feature>
<feature type="transmembrane region" description="Helical" evidence="6">
    <location>
        <begin position="369"/>
        <end position="392"/>
    </location>
</feature>
<dbReference type="InterPro" id="IPR007016">
    <property type="entry name" value="O-antigen_ligase-rel_domated"/>
</dbReference>
<reference evidence="8 9" key="1">
    <citation type="submission" date="2022-02" db="EMBL/GenBank/DDBJ databases">
        <title>Uncovering new skin microbiome diversity through culturing and metagenomics.</title>
        <authorList>
            <person name="Conlan S."/>
            <person name="Deming C."/>
            <person name="Nisc Comparative Sequencing Program N."/>
            <person name="Segre J.A."/>
        </authorList>
    </citation>
    <scope>NUCLEOTIDE SEQUENCE [LARGE SCALE GENOMIC DNA]</scope>
    <source>
        <strain evidence="8 9">ACRQZ</strain>
    </source>
</reference>
<feature type="transmembrane region" description="Helical" evidence="6">
    <location>
        <begin position="143"/>
        <end position="163"/>
    </location>
</feature>
<keyword evidence="2 6" id="KW-0812">Transmembrane</keyword>
<dbReference type="InterPro" id="IPR051533">
    <property type="entry name" value="WaaL-like"/>
</dbReference>
<keyword evidence="4 6" id="KW-0472">Membrane</keyword>
<feature type="transmembrane region" description="Helical" evidence="6">
    <location>
        <begin position="202"/>
        <end position="221"/>
    </location>
</feature>
<name>A0ABS9Q818_9MICO</name>
<feature type="region of interest" description="Disordered" evidence="5">
    <location>
        <begin position="626"/>
        <end position="652"/>
    </location>
</feature>
<dbReference type="RefSeq" id="WP_239266284.1">
    <property type="nucleotide sequence ID" value="NZ_JAKRCV010000081.1"/>
</dbReference>
<feature type="transmembrane region" description="Helical" evidence="6">
    <location>
        <begin position="118"/>
        <end position="136"/>
    </location>
</feature>
<evidence type="ECO:0000313" key="8">
    <source>
        <dbReference type="EMBL" id="MCG7323517.1"/>
    </source>
</evidence>
<proteinExistence type="predicted"/>
<accession>A0ABS9Q818</accession>
<gene>
    <name evidence="8" type="ORF">MHL29_16700</name>
</gene>
<feature type="transmembrane region" description="Helical" evidence="6">
    <location>
        <begin position="20"/>
        <end position="40"/>
    </location>
</feature>
<evidence type="ECO:0000259" key="7">
    <source>
        <dbReference type="Pfam" id="PF04932"/>
    </source>
</evidence>
<evidence type="ECO:0000313" key="9">
    <source>
        <dbReference type="Proteomes" id="UP001521931"/>
    </source>
</evidence>
<feature type="transmembrane region" description="Helical" evidence="6">
    <location>
        <begin position="252"/>
        <end position="269"/>
    </location>
</feature>